<reference evidence="10 11" key="1">
    <citation type="submission" date="2019-01" db="EMBL/GenBank/DDBJ databases">
        <title>Sequencing of cultivated peanut Arachis hypogaea provides insights into genome evolution and oil improvement.</title>
        <authorList>
            <person name="Chen X."/>
        </authorList>
    </citation>
    <scope>NUCLEOTIDE SEQUENCE [LARGE SCALE GENOMIC DNA]</scope>
    <source>
        <strain evidence="11">cv. Fuhuasheng</strain>
        <tissue evidence="10">Leaves</tissue>
    </source>
</reference>
<dbReference type="EMBL" id="SDMP01000003">
    <property type="protein sequence ID" value="RYR64593.1"/>
    <property type="molecule type" value="Genomic_DNA"/>
</dbReference>
<dbReference type="STRING" id="3818.A0A445DN47"/>
<dbReference type="Proteomes" id="UP000289738">
    <property type="component" value="Chromosome A03"/>
</dbReference>
<dbReference type="PANTHER" id="PTHR13768:SF2">
    <property type="entry name" value="GAMMA-SOLUBLE NSF ATTACHMENT PROTEIN"/>
    <property type="match status" value="1"/>
</dbReference>
<keyword evidence="3" id="KW-0813">Transport</keyword>
<comment type="caution">
    <text evidence="10">The sequence shown here is derived from an EMBL/GenBank/DDBJ whole genome shotgun (WGS) entry which is preliminary data.</text>
</comment>
<organism evidence="10 11">
    <name type="scientific">Arachis hypogaea</name>
    <name type="common">Peanut</name>
    <dbReference type="NCBI Taxonomy" id="3818"/>
    <lineage>
        <taxon>Eukaryota</taxon>
        <taxon>Viridiplantae</taxon>
        <taxon>Streptophyta</taxon>
        <taxon>Embryophyta</taxon>
        <taxon>Tracheophyta</taxon>
        <taxon>Spermatophyta</taxon>
        <taxon>Magnoliopsida</taxon>
        <taxon>eudicotyledons</taxon>
        <taxon>Gunneridae</taxon>
        <taxon>Pentapetalae</taxon>
        <taxon>rosids</taxon>
        <taxon>fabids</taxon>
        <taxon>Fabales</taxon>
        <taxon>Fabaceae</taxon>
        <taxon>Papilionoideae</taxon>
        <taxon>50 kb inversion clade</taxon>
        <taxon>dalbergioids sensu lato</taxon>
        <taxon>Dalbergieae</taxon>
        <taxon>Pterocarpus clade</taxon>
        <taxon>Arachis</taxon>
    </lineage>
</organism>
<dbReference type="GO" id="GO:0005774">
    <property type="term" value="C:vacuolar membrane"/>
    <property type="evidence" value="ECO:0007669"/>
    <property type="project" value="TreeGrafter"/>
</dbReference>
<dbReference type="AlphaFoldDB" id="A0A445DN47"/>
<dbReference type="InterPro" id="IPR000744">
    <property type="entry name" value="NSF_attach"/>
</dbReference>
<comment type="similarity">
    <text evidence="2">Belongs to the SNAP family.</text>
</comment>
<evidence type="ECO:0000256" key="2">
    <source>
        <dbReference type="ARBA" id="ARBA00010050"/>
    </source>
</evidence>
<dbReference type="Pfam" id="PF14938">
    <property type="entry name" value="SNAP"/>
    <property type="match status" value="1"/>
</dbReference>
<sequence>MAGSDPHKMIAQADNLTTLSSTRWTADWSSATSLYEQAANRFRVAKDYERSKAAYEKASKGQEMLASPWDAAKHMESAANMAKELRNWREVVSFSRRASELYIECGRPQPASDALAKGARALEEIMPEEAIQLYTDAITILEEDGGGQMTFDLYRSATAVYIKLEKYSDAAPLQLKLGLAASKCNATNSQCKVRIDLILHSAFELIDAFCKSDQNRCASNLLAAYSDGDIEEIKRIAQSSSISNLDHSMIRLARKLPTGDVSALKGNTARQEDQPLDENDLT</sequence>
<keyword evidence="11" id="KW-1185">Reference proteome</keyword>
<evidence type="ECO:0000256" key="7">
    <source>
        <dbReference type="ARBA" id="ARBA00040047"/>
    </source>
</evidence>
<dbReference type="Gene3D" id="1.25.40.10">
    <property type="entry name" value="Tetratricopeptide repeat domain"/>
    <property type="match status" value="1"/>
</dbReference>
<dbReference type="GO" id="GO:0031201">
    <property type="term" value="C:SNARE complex"/>
    <property type="evidence" value="ECO:0007669"/>
    <property type="project" value="TreeGrafter"/>
</dbReference>
<dbReference type="GO" id="GO:0016192">
    <property type="term" value="P:vesicle-mediated transport"/>
    <property type="evidence" value="ECO:0007669"/>
    <property type="project" value="UniProtKB-KW"/>
</dbReference>
<name>A0A445DN47_ARAHY</name>
<feature type="region of interest" description="Disordered" evidence="9">
    <location>
        <begin position="263"/>
        <end position="282"/>
    </location>
</feature>
<accession>A0A445DN47</accession>
<keyword evidence="5" id="KW-0653">Protein transport</keyword>
<dbReference type="PANTHER" id="PTHR13768">
    <property type="entry name" value="SOLUBLE NSF ATTACHMENT PROTEIN SNAP"/>
    <property type="match status" value="1"/>
</dbReference>
<protein>
    <recommendedName>
        <fullName evidence="7">Gamma-soluble NSF attachment protein</fullName>
    </recommendedName>
    <alternativeName>
        <fullName evidence="8">N-ethylmaleimide-sensitive factor attachment protein gamma</fullName>
    </alternativeName>
</protein>
<proteinExistence type="inferred from homology"/>
<evidence type="ECO:0000256" key="1">
    <source>
        <dbReference type="ARBA" id="ARBA00004170"/>
    </source>
</evidence>
<evidence type="ECO:0000256" key="9">
    <source>
        <dbReference type="SAM" id="MobiDB-lite"/>
    </source>
</evidence>
<evidence type="ECO:0000313" key="11">
    <source>
        <dbReference type="Proteomes" id="UP000289738"/>
    </source>
</evidence>
<evidence type="ECO:0000256" key="6">
    <source>
        <dbReference type="ARBA" id="ARBA00023136"/>
    </source>
</evidence>
<evidence type="ECO:0000313" key="10">
    <source>
        <dbReference type="EMBL" id="RYR64593.1"/>
    </source>
</evidence>
<dbReference type="GO" id="GO:0005483">
    <property type="term" value="F:soluble NSF attachment protein activity"/>
    <property type="evidence" value="ECO:0007669"/>
    <property type="project" value="TreeGrafter"/>
</dbReference>
<gene>
    <name evidence="10" type="ORF">Ahy_A03g010668</name>
</gene>
<dbReference type="GO" id="GO:0019905">
    <property type="term" value="F:syntaxin binding"/>
    <property type="evidence" value="ECO:0007669"/>
    <property type="project" value="TreeGrafter"/>
</dbReference>
<dbReference type="SUPFAM" id="SSF48452">
    <property type="entry name" value="TPR-like"/>
    <property type="match status" value="1"/>
</dbReference>
<evidence type="ECO:0000256" key="3">
    <source>
        <dbReference type="ARBA" id="ARBA00022448"/>
    </source>
</evidence>
<keyword evidence="4" id="KW-0931">ER-Golgi transport</keyword>
<comment type="subcellular location">
    <subcellularLocation>
        <location evidence="1">Membrane</location>
        <topology evidence="1">Peripheral membrane protein</topology>
    </subcellularLocation>
</comment>
<dbReference type="InterPro" id="IPR011990">
    <property type="entry name" value="TPR-like_helical_dom_sf"/>
</dbReference>
<dbReference type="GO" id="GO:0006886">
    <property type="term" value="P:intracellular protein transport"/>
    <property type="evidence" value="ECO:0007669"/>
    <property type="project" value="InterPro"/>
</dbReference>
<evidence type="ECO:0000256" key="8">
    <source>
        <dbReference type="ARBA" id="ARBA00042485"/>
    </source>
</evidence>
<evidence type="ECO:0000256" key="5">
    <source>
        <dbReference type="ARBA" id="ARBA00022927"/>
    </source>
</evidence>
<keyword evidence="6" id="KW-0472">Membrane</keyword>
<evidence type="ECO:0000256" key="4">
    <source>
        <dbReference type="ARBA" id="ARBA00022892"/>
    </source>
</evidence>